<keyword evidence="7" id="KW-0378">Hydrolase</keyword>
<dbReference type="GO" id="GO:0004571">
    <property type="term" value="F:mannosyl-oligosaccharide 1,2-alpha-mannosidase activity"/>
    <property type="evidence" value="ECO:0007669"/>
    <property type="project" value="InterPro"/>
</dbReference>
<dbReference type="FunCoup" id="A0A3N4K9I8">
    <property type="interactions" value="521"/>
</dbReference>
<dbReference type="OrthoDB" id="8118055at2759"/>
<dbReference type="SUPFAM" id="SSF48225">
    <property type="entry name" value="Seven-hairpin glycosidases"/>
    <property type="match status" value="1"/>
</dbReference>
<evidence type="ECO:0000256" key="8">
    <source>
        <dbReference type="SAM" id="MobiDB-lite"/>
    </source>
</evidence>
<dbReference type="InterPro" id="IPR044674">
    <property type="entry name" value="EDEM1/2/3"/>
</dbReference>
<feature type="active site" evidence="5">
    <location>
        <position position="372"/>
    </location>
</feature>
<feature type="active site" description="Proton donor" evidence="5">
    <location>
        <position position="180"/>
    </location>
</feature>
<keyword evidence="6" id="KW-0106">Calcium</keyword>
<comment type="cofactor">
    <cofactor evidence="6">
        <name>Ca(2+)</name>
        <dbReference type="ChEBI" id="CHEBI:29108"/>
    </cofactor>
</comment>
<name>A0A3N4K9I8_9PEZI</name>
<protein>
    <recommendedName>
        <fullName evidence="7">alpha-1,2-Mannosidase</fullName>
        <ecNumber evidence="7">3.2.1.-</ecNumber>
    </recommendedName>
</protein>
<dbReference type="UniPathway" id="UPA00378"/>
<dbReference type="AlphaFoldDB" id="A0A3N4K9I8"/>
<dbReference type="InterPro" id="IPR036026">
    <property type="entry name" value="Seven-hairpin_glycosidases"/>
</dbReference>
<evidence type="ECO:0000313" key="11">
    <source>
        <dbReference type="Proteomes" id="UP000277580"/>
    </source>
</evidence>
<dbReference type="GO" id="GO:0044322">
    <property type="term" value="C:endoplasmic reticulum quality control compartment"/>
    <property type="evidence" value="ECO:0007669"/>
    <property type="project" value="GOC"/>
</dbReference>
<dbReference type="InParanoid" id="A0A3N4K9I8"/>
<evidence type="ECO:0000256" key="9">
    <source>
        <dbReference type="SAM" id="SignalP"/>
    </source>
</evidence>
<accession>A0A3N4K9I8</accession>
<feature type="compositionally biased region" description="Basic and acidic residues" evidence="8">
    <location>
        <begin position="79"/>
        <end position="90"/>
    </location>
</feature>
<keyword evidence="3" id="KW-0256">Endoplasmic reticulum</keyword>
<feature type="compositionally biased region" description="Basic and acidic residues" evidence="8">
    <location>
        <begin position="278"/>
        <end position="297"/>
    </location>
</feature>
<dbReference type="InterPro" id="IPR001382">
    <property type="entry name" value="Glyco_hydro_47"/>
</dbReference>
<keyword evidence="9" id="KW-0732">Signal</keyword>
<feature type="chain" id="PRO_5018319106" description="alpha-1,2-Mannosidase" evidence="9">
    <location>
        <begin position="38"/>
        <end position="1067"/>
    </location>
</feature>
<dbReference type="PANTHER" id="PTHR45679">
    <property type="entry name" value="ER DEGRADATION-ENHANCING ALPHA-MANNOSIDASE-LIKE PROTEIN 2"/>
    <property type="match status" value="1"/>
</dbReference>
<dbReference type="GO" id="GO:0016020">
    <property type="term" value="C:membrane"/>
    <property type="evidence" value="ECO:0007669"/>
    <property type="project" value="InterPro"/>
</dbReference>
<dbReference type="GO" id="GO:0036503">
    <property type="term" value="P:ERAD pathway"/>
    <property type="evidence" value="ECO:0007669"/>
    <property type="project" value="UniProtKB-ARBA"/>
</dbReference>
<evidence type="ECO:0000256" key="1">
    <source>
        <dbReference type="ARBA" id="ARBA00004240"/>
    </source>
</evidence>
<feature type="active site" description="Proton donor" evidence="5">
    <location>
        <position position="478"/>
    </location>
</feature>
<dbReference type="PANTHER" id="PTHR45679:SF5">
    <property type="entry name" value="ER DEGRADATION-ENHANCING ALPHA-MANNOSIDASE-LIKE PROTEIN 1"/>
    <property type="match status" value="1"/>
</dbReference>
<dbReference type="Pfam" id="PF01532">
    <property type="entry name" value="Glyco_hydro_47"/>
    <property type="match status" value="2"/>
</dbReference>
<comment type="similarity">
    <text evidence="2 7">Belongs to the glycosyl hydrolase 47 family.</text>
</comment>
<dbReference type="Gene3D" id="3.50.30.30">
    <property type="match status" value="1"/>
</dbReference>
<comment type="subcellular location">
    <subcellularLocation>
        <location evidence="1">Endoplasmic reticulum</location>
    </subcellularLocation>
</comment>
<proteinExistence type="inferred from homology"/>
<evidence type="ECO:0000313" key="10">
    <source>
        <dbReference type="EMBL" id="RPB07187.1"/>
    </source>
</evidence>
<organism evidence="10 11">
    <name type="scientific">Morchella conica CCBAS932</name>
    <dbReference type="NCBI Taxonomy" id="1392247"/>
    <lineage>
        <taxon>Eukaryota</taxon>
        <taxon>Fungi</taxon>
        <taxon>Dikarya</taxon>
        <taxon>Ascomycota</taxon>
        <taxon>Pezizomycotina</taxon>
        <taxon>Pezizomycetes</taxon>
        <taxon>Pezizales</taxon>
        <taxon>Morchellaceae</taxon>
        <taxon>Morchella</taxon>
    </lineage>
</organism>
<dbReference type="GO" id="GO:0005509">
    <property type="term" value="F:calcium ion binding"/>
    <property type="evidence" value="ECO:0007669"/>
    <property type="project" value="InterPro"/>
</dbReference>
<dbReference type="InterPro" id="IPR012341">
    <property type="entry name" value="6hp_glycosidase-like_sf"/>
</dbReference>
<keyword evidence="11" id="KW-1185">Reference proteome</keyword>
<dbReference type="GO" id="GO:0005975">
    <property type="term" value="P:carbohydrate metabolic process"/>
    <property type="evidence" value="ECO:0007669"/>
    <property type="project" value="InterPro"/>
</dbReference>
<dbReference type="Gene3D" id="1.50.10.10">
    <property type="match status" value="1"/>
</dbReference>
<evidence type="ECO:0000256" key="7">
    <source>
        <dbReference type="RuleBase" id="RU361193"/>
    </source>
</evidence>
<dbReference type="Proteomes" id="UP000277580">
    <property type="component" value="Unassembled WGS sequence"/>
</dbReference>
<dbReference type="EMBL" id="ML119192">
    <property type="protein sequence ID" value="RPB07187.1"/>
    <property type="molecule type" value="Genomic_DNA"/>
</dbReference>
<dbReference type="STRING" id="1392247.A0A3N4K9I8"/>
<feature type="signal peptide" evidence="9">
    <location>
        <begin position="1"/>
        <end position="37"/>
    </location>
</feature>
<evidence type="ECO:0000256" key="5">
    <source>
        <dbReference type="PIRSR" id="PIRSR601382-1"/>
    </source>
</evidence>
<evidence type="ECO:0000256" key="4">
    <source>
        <dbReference type="ARBA" id="ARBA00023180"/>
    </source>
</evidence>
<evidence type="ECO:0000256" key="6">
    <source>
        <dbReference type="PIRSR" id="PIRSR601382-2"/>
    </source>
</evidence>
<keyword evidence="6" id="KW-0479">Metal-binding</keyword>
<dbReference type="GO" id="GO:1904380">
    <property type="term" value="P:endoplasmic reticulum mannose trimming"/>
    <property type="evidence" value="ECO:0007669"/>
    <property type="project" value="InterPro"/>
</dbReference>
<evidence type="ECO:0000256" key="2">
    <source>
        <dbReference type="ARBA" id="ARBA00007658"/>
    </source>
</evidence>
<reference evidence="10 11" key="1">
    <citation type="journal article" date="2018" name="Nat. Ecol. Evol.">
        <title>Pezizomycetes genomes reveal the molecular basis of ectomycorrhizal truffle lifestyle.</title>
        <authorList>
            <person name="Murat C."/>
            <person name="Payen T."/>
            <person name="Noel B."/>
            <person name="Kuo A."/>
            <person name="Morin E."/>
            <person name="Chen J."/>
            <person name="Kohler A."/>
            <person name="Krizsan K."/>
            <person name="Balestrini R."/>
            <person name="Da Silva C."/>
            <person name="Montanini B."/>
            <person name="Hainaut M."/>
            <person name="Levati E."/>
            <person name="Barry K.W."/>
            <person name="Belfiori B."/>
            <person name="Cichocki N."/>
            <person name="Clum A."/>
            <person name="Dockter R.B."/>
            <person name="Fauchery L."/>
            <person name="Guy J."/>
            <person name="Iotti M."/>
            <person name="Le Tacon F."/>
            <person name="Lindquist E.A."/>
            <person name="Lipzen A."/>
            <person name="Malagnac F."/>
            <person name="Mello A."/>
            <person name="Molinier V."/>
            <person name="Miyauchi S."/>
            <person name="Poulain J."/>
            <person name="Riccioni C."/>
            <person name="Rubini A."/>
            <person name="Sitrit Y."/>
            <person name="Splivallo R."/>
            <person name="Traeger S."/>
            <person name="Wang M."/>
            <person name="Zifcakova L."/>
            <person name="Wipf D."/>
            <person name="Zambonelli A."/>
            <person name="Paolocci F."/>
            <person name="Nowrousian M."/>
            <person name="Ottonello S."/>
            <person name="Baldrian P."/>
            <person name="Spatafora J.W."/>
            <person name="Henrissat B."/>
            <person name="Nagy L.G."/>
            <person name="Aury J.M."/>
            <person name="Wincker P."/>
            <person name="Grigoriev I.V."/>
            <person name="Bonfante P."/>
            <person name="Martin F.M."/>
        </authorList>
    </citation>
    <scope>NUCLEOTIDE SEQUENCE [LARGE SCALE GENOMIC DNA]</scope>
    <source>
        <strain evidence="10 11">CCBAS932</strain>
    </source>
</reference>
<feature type="region of interest" description="Disordered" evidence="8">
    <location>
        <begin position="73"/>
        <end position="93"/>
    </location>
</feature>
<evidence type="ECO:0000256" key="3">
    <source>
        <dbReference type="ARBA" id="ARBA00022824"/>
    </source>
</evidence>
<dbReference type="PRINTS" id="PR00747">
    <property type="entry name" value="GLYHDRLASE47"/>
</dbReference>
<feature type="region of interest" description="Disordered" evidence="8">
    <location>
        <begin position="264"/>
        <end position="301"/>
    </location>
</feature>
<sequence>MAPPPASHLRAHSSPKPMLWPLLVLLCVLQCAGGALAMTASQKMALREEARAMFRHGWENYMQRAFPEDEIKPITCTPHHRDREDPKNIGRNDAMGDFSLTAVDTLSSLAVMAASNAEDAERFWRTTEEIVRIYWYNEPKECDAGAGEDCDEKTSSWGRFQNRSRESRGFDIDAKVQIFETTIRTLGGLLSAHQFAVRSLPSLPESVRPRRRYNNELLSLAEDLGSRLLPALTESPTGLPYPRINLRYGLANKSKNPKYYKYPRRAPHPHPMPWSPQGEHESEKNWKVPKSATRESPSEEITETCTAGAGSLVLEFTALSRLTGDPKYEKAAKRAFEAVWERRSVLGLFGGGVDAETGLWNSPIAGIGAGMDSFFEYAQKAFVLFARGGEKGEDAWFWNVWEESSAAVAAHMKMDTPADWWGNVHLATGANIMGASAWIDSLSAFWPGLLVGGGQVEEAVKSNLFYTALWSRFSALPERWNVRTGTVEGGLGWYPGRPEFIESTYLLYRATKDPWYLHVGEMIMRDLKRRCWSKCGWAGLQDVRTGEKQDRMESFWLGETWSYLFLLFDEDHPLHKGDDPWVFTTEGHPLIFPKSSAPPTNKPAVYKPLPSSLSLTCENPRRGDISFFSPTASRPDTFHAAQFTRLHLLPKTPPLGLSPLQPSDLDIHAENSYFWSPTNSTFYPWTLPPHLIHPDSVCAPLPGRESFELIFPSASSSATSGDGTAGIVKRVVNGVMVTGSIRGIRMGLLKEPDDTLRVTSVGGTSLGRGEAVYLEPGLVDKGTKNDANFQVAADDEFVDLIIEVDDDAEAPVEAEAGEMEGHGYGYGYGGYEFPELDSRNAPLVDKGTLGELLAKLGLDLQISDLLALVGGESTAAMEERQKKTHVIDPIAAASNIPKPPKKKHKTIPAVMATGLSAYTPPDKPFAPASSPVSSGSANPRQLAFTNIYFSPGTGCVPDPLLPANAQIVFVRRGGCTFSQKVRNVPDVRAVKLLVIVDADADVGQGGEEELIRPLLDEEAGRRWALPVVMVAGRGVRAVREGRVGAVGVRWRWRAFVKGRVVGNLVVL</sequence>
<dbReference type="CDD" id="cd00538">
    <property type="entry name" value="PA"/>
    <property type="match status" value="1"/>
</dbReference>
<dbReference type="EC" id="3.2.1.-" evidence="7"/>
<gene>
    <name evidence="10" type="ORF">P167DRAFT_568749</name>
</gene>
<keyword evidence="7 10" id="KW-0326">Glycosidase</keyword>
<keyword evidence="4" id="KW-0325">Glycoprotein</keyword>
<feature type="active site" evidence="5">
    <location>
        <position position="499"/>
    </location>
</feature>
<feature type="binding site" evidence="6">
    <location>
        <position position="585"/>
    </location>
    <ligand>
        <name>Ca(2+)</name>
        <dbReference type="ChEBI" id="CHEBI:29108"/>
    </ligand>
</feature>